<dbReference type="GO" id="GO:0015421">
    <property type="term" value="F:ABC-type oligopeptide transporter activity"/>
    <property type="evidence" value="ECO:0007669"/>
    <property type="project" value="TreeGrafter"/>
</dbReference>
<gene>
    <name evidence="7" type="ORF">H7E68_00105</name>
</gene>
<dbReference type="Proteomes" id="UP000585258">
    <property type="component" value="Unassembled WGS sequence"/>
</dbReference>
<feature type="transmembrane region" description="Helical" evidence="5">
    <location>
        <begin position="63"/>
        <end position="84"/>
    </location>
</feature>
<reference evidence="7 8" key="1">
    <citation type="submission" date="2020-08" db="EMBL/GenBank/DDBJ databases">
        <title>Clostridia isolated from Swiss meat.</title>
        <authorList>
            <person name="Wambui J."/>
            <person name="Stevens M.J.A."/>
            <person name="Stephan R."/>
        </authorList>
    </citation>
    <scope>NUCLEOTIDE SEQUENCE [LARGE SCALE GENOMIC DNA]</scope>
    <source>
        <strain evidence="7 8">CM001</strain>
    </source>
</reference>
<evidence type="ECO:0000256" key="5">
    <source>
        <dbReference type="SAM" id="Phobius"/>
    </source>
</evidence>
<dbReference type="Gene3D" id="1.20.1560.10">
    <property type="entry name" value="ABC transporter type 1, transmembrane domain"/>
    <property type="match status" value="1"/>
</dbReference>
<feature type="transmembrane region" description="Helical" evidence="5">
    <location>
        <begin position="269"/>
        <end position="289"/>
    </location>
</feature>
<comment type="caution">
    <text evidence="7">The sequence shown here is derived from an EMBL/GenBank/DDBJ whole genome shotgun (WGS) entry which is preliminary data.</text>
</comment>
<dbReference type="SUPFAM" id="SSF90123">
    <property type="entry name" value="ABC transporter transmembrane region"/>
    <property type="match status" value="1"/>
</dbReference>
<dbReference type="Pfam" id="PF00664">
    <property type="entry name" value="ABC_membrane"/>
    <property type="match status" value="1"/>
</dbReference>
<keyword evidence="4 5" id="KW-0472">Membrane</keyword>
<accession>A0A7X0VQ35</accession>
<dbReference type="PROSITE" id="PS50929">
    <property type="entry name" value="ABC_TM1F"/>
    <property type="match status" value="1"/>
</dbReference>
<evidence type="ECO:0000256" key="1">
    <source>
        <dbReference type="ARBA" id="ARBA00004651"/>
    </source>
</evidence>
<keyword evidence="7" id="KW-0067">ATP-binding</keyword>
<dbReference type="InterPro" id="IPR039421">
    <property type="entry name" value="Type_1_exporter"/>
</dbReference>
<dbReference type="GO" id="GO:0005524">
    <property type="term" value="F:ATP binding"/>
    <property type="evidence" value="ECO:0007669"/>
    <property type="project" value="UniProtKB-KW"/>
</dbReference>
<dbReference type="PANTHER" id="PTHR43394:SF1">
    <property type="entry name" value="ATP-BINDING CASSETTE SUB-FAMILY B MEMBER 10, MITOCHONDRIAL"/>
    <property type="match status" value="1"/>
</dbReference>
<comment type="subcellular location">
    <subcellularLocation>
        <location evidence="1">Cell membrane</location>
        <topology evidence="1">Multi-pass membrane protein</topology>
    </subcellularLocation>
</comment>
<feature type="transmembrane region" description="Helical" evidence="5">
    <location>
        <begin position="244"/>
        <end position="263"/>
    </location>
</feature>
<evidence type="ECO:0000313" key="8">
    <source>
        <dbReference type="Proteomes" id="UP000585258"/>
    </source>
</evidence>
<keyword evidence="7" id="KW-0547">Nucleotide-binding</keyword>
<evidence type="ECO:0000313" key="7">
    <source>
        <dbReference type="EMBL" id="MBB6713130.1"/>
    </source>
</evidence>
<evidence type="ECO:0000259" key="6">
    <source>
        <dbReference type="PROSITE" id="PS50929"/>
    </source>
</evidence>
<keyword evidence="3 5" id="KW-1133">Transmembrane helix</keyword>
<feature type="domain" description="ABC transmembrane type-1" evidence="6">
    <location>
        <begin position="23"/>
        <end position="304"/>
    </location>
</feature>
<feature type="transmembrane region" description="Helical" evidence="5">
    <location>
        <begin position="137"/>
        <end position="155"/>
    </location>
</feature>
<organism evidence="7 8">
    <name type="scientific">Clostridium gasigenes</name>
    <dbReference type="NCBI Taxonomy" id="94869"/>
    <lineage>
        <taxon>Bacteria</taxon>
        <taxon>Bacillati</taxon>
        <taxon>Bacillota</taxon>
        <taxon>Clostridia</taxon>
        <taxon>Eubacteriales</taxon>
        <taxon>Clostridiaceae</taxon>
        <taxon>Clostridium</taxon>
    </lineage>
</organism>
<feature type="transmembrane region" description="Helical" evidence="5">
    <location>
        <begin position="20"/>
        <end position="39"/>
    </location>
</feature>
<dbReference type="GO" id="GO:0005886">
    <property type="term" value="C:plasma membrane"/>
    <property type="evidence" value="ECO:0007669"/>
    <property type="project" value="UniProtKB-SubCell"/>
</dbReference>
<evidence type="ECO:0000256" key="3">
    <source>
        <dbReference type="ARBA" id="ARBA00022989"/>
    </source>
</evidence>
<dbReference type="InterPro" id="IPR011527">
    <property type="entry name" value="ABC1_TM_dom"/>
</dbReference>
<evidence type="ECO:0000256" key="4">
    <source>
        <dbReference type="ARBA" id="ARBA00023136"/>
    </source>
</evidence>
<dbReference type="AlphaFoldDB" id="A0A7X0VQ35"/>
<proteinExistence type="predicted"/>
<name>A0A7X0VQ35_9CLOT</name>
<dbReference type="InterPro" id="IPR036640">
    <property type="entry name" value="ABC1_TM_sf"/>
</dbReference>
<sequence>MKNVLRKYNWLVSVINKYWYLYLIIIGLLIIDGLINWFFPNTIRQILNFNIPEGNTILLNKNLIMLGCITLVSLICTLSLNYLFTLIGNKSTYEIEKLFIKKTFDFNGNDIREKNNMLMGILFRDIYLLQDLFSKKIFSFVGDMLFLAVTLFFLASIDITFVIPIIIIYPVLIIVTCLMKKVIKRQVQDLAVLRDKSNSFIKEYISNLYELIAYKGRDYFINRYIKVRSEVVDKQIVNNLTTDSLNLVIGVLNCIALIIFLVIGSNKVINNTMSLGDLSIFILYVNRLFGPIGRILNFILNLTHIKVCFERINIVLEESVL</sequence>
<dbReference type="EMBL" id="JACKWY010000001">
    <property type="protein sequence ID" value="MBB6713130.1"/>
    <property type="molecule type" value="Genomic_DNA"/>
</dbReference>
<protein>
    <submittedName>
        <fullName evidence="7">ABC transporter ATP-binding protein</fullName>
    </submittedName>
</protein>
<feature type="transmembrane region" description="Helical" evidence="5">
    <location>
        <begin position="161"/>
        <end position="179"/>
    </location>
</feature>
<keyword evidence="2 5" id="KW-0812">Transmembrane</keyword>
<dbReference type="PANTHER" id="PTHR43394">
    <property type="entry name" value="ATP-DEPENDENT PERMEASE MDL1, MITOCHONDRIAL"/>
    <property type="match status" value="1"/>
</dbReference>
<evidence type="ECO:0000256" key="2">
    <source>
        <dbReference type="ARBA" id="ARBA00022692"/>
    </source>
</evidence>